<dbReference type="EMBL" id="WTMQ01000012">
    <property type="protein sequence ID" value="MWL06280.1"/>
    <property type="molecule type" value="Genomic_DNA"/>
</dbReference>
<dbReference type="AlphaFoldDB" id="A0A243UV30"/>
<dbReference type="Proteomes" id="UP000430081">
    <property type="component" value="Unassembled WGS sequence"/>
</dbReference>
<dbReference type="EMBL" id="WTML01000078">
    <property type="protein sequence ID" value="MWK99066.1"/>
    <property type="molecule type" value="Genomic_DNA"/>
</dbReference>
<reference evidence="3 4" key="1">
    <citation type="submission" date="2019-12" db="EMBL/GenBank/DDBJ databases">
        <title>Enteriobacteria Tanzani isolates_10432.</title>
        <authorList>
            <person name="Subbiah M."/>
            <person name="Call D."/>
        </authorList>
    </citation>
    <scope>NUCLEOTIDE SEQUENCE [LARGE SCALE GENOMIC DNA]</scope>
    <source>
        <strain evidence="2 3">10432wG7</strain>
        <strain evidence="1 4">10432wG8</strain>
    </source>
</reference>
<protein>
    <submittedName>
        <fullName evidence="2">Uncharacterized protein</fullName>
    </submittedName>
</protein>
<name>A0A243UV30_ECOLX</name>
<accession>A0A243UV30</accession>
<sequence>MADTDVDLILFGIRDQLDYCVQLNIRCERRKNELQHRQNLLFKEITDALKKYESIGFGIIFTGDHELCCRTSEGDSFPFPLPAFSIVRTCEQKKKRRLHFKPSVNGNGAISYTLENDYDVILGELSWQACSPGQNDGYWFINAVRRSHESIKSCPFNFKGAEMLFAILCY</sequence>
<comment type="caution">
    <text evidence="2">The sequence shown here is derived from an EMBL/GenBank/DDBJ whole genome shotgun (WGS) entry which is preliminary data.</text>
</comment>
<evidence type="ECO:0000313" key="4">
    <source>
        <dbReference type="Proteomes" id="UP000462271"/>
    </source>
</evidence>
<organism evidence="2 3">
    <name type="scientific">Escherichia coli</name>
    <dbReference type="NCBI Taxonomy" id="562"/>
    <lineage>
        <taxon>Bacteria</taxon>
        <taxon>Pseudomonadati</taxon>
        <taxon>Pseudomonadota</taxon>
        <taxon>Gammaproteobacteria</taxon>
        <taxon>Enterobacterales</taxon>
        <taxon>Enterobacteriaceae</taxon>
        <taxon>Escherichia</taxon>
    </lineage>
</organism>
<evidence type="ECO:0000313" key="2">
    <source>
        <dbReference type="EMBL" id="MWL06280.1"/>
    </source>
</evidence>
<evidence type="ECO:0000313" key="1">
    <source>
        <dbReference type="EMBL" id="MWK99066.1"/>
    </source>
</evidence>
<gene>
    <name evidence="2" type="ORF">GQM13_23005</name>
    <name evidence="1" type="ORF">GQM21_18115</name>
</gene>
<evidence type="ECO:0000313" key="3">
    <source>
        <dbReference type="Proteomes" id="UP000430081"/>
    </source>
</evidence>
<proteinExistence type="predicted"/>
<dbReference type="RefSeq" id="WP_024168983.1">
    <property type="nucleotide sequence ID" value="NZ_CAJVFY010000050.1"/>
</dbReference>
<dbReference type="Proteomes" id="UP000462271">
    <property type="component" value="Unassembled WGS sequence"/>
</dbReference>